<organism evidence="2">
    <name type="scientific">anaerobic digester metagenome</name>
    <dbReference type="NCBI Taxonomy" id="1263854"/>
    <lineage>
        <taxon>unclassified sequences</taxon>
        <taxon>metagenomes</taxon>
        <taxon>ecological metagenomes</taxon>
    </lineage>
</organism>
<name>A0A485LYL8_9ZZZZ</name>
<dbReference type="AlphaFoldDB" id="A0A485LYL8"/>
<dbReference type="AntiFam" id="ANF00010">
    <property type="entry name" value="tRNA translation"/>
</dbReference>
<accession>A0A485LYL8</accession>
<feature type="compositionally biased region" description="Polar residues" evidence="1">
    <location>
        <begin position="42"/>
        <end position="60"/>
    </location>
</feature>
<protein>
    <submittedName>
        <fullName evidence="2">Uncharacterized protein</fullName>
    </submittedName>
</protein>
<evidence type="ECO:0000256" key="1">
    <source>
        <dbReference type="SAM" id="MobiDB-lite"/>
    </source>
</evidence>
<evidence type="ECO:0000313" key="2">
    <source>
        <dbReference type="EMBL" id="VFU14012.1"/>
    </source>
</evidence>
<feature type="region of interest" description="Disordered" evidence="1">
    <location>
        <begin position="1"/>
        <end position="21"/>
    </location>
</feature>
<dbReference type="EMBL" id="CAADRN010000156">
    <property type="protein sequence ID" value="VFU14012.1"/>
    <property type="molecule type" value="Genomic_DNA"/>
</dbReference>
<proteinExistence type="predicted"/>
<sequence length="71" mass="7596">MVKRFKTPPFHGGNTGSNPVGVTILGRLAQLGERLPYKQDVGGSSPSSPTRNKSNSTGDNLRSCCFFVPET</sequence>
<reference evidence="2" key="1">
    <citation type="submission" date="2019-03" db="EMBL/GenBank/DDBJ databases">
        <authorList>
            <person name="Hao L."/>
        </authorList>
    </citation>
    <scope>NUCLEOTIDE SEQUENCE</scope>
</reference>
<feature type="region of interest" description="Disordered" evidence="1">
    <location>
        <begin position="35"/>
        <end position="63"/>
    </location>
</feature>
<gene>
    <name evidence="2" type="ORF">SCFA_2390005</name>
</gene>